<sequence>MTLDVVLPALFAGYGVAILVRLRTDDALPLARLGSGPLPARIWKAISLLLIISAVSDVLIAVTLLLGHAEWRPLIISVVTSFTLLGIGLLSLSHDAEGKAEEGSDGTAPETSHPSEEDAALIARLDALMRNDRLHLDPDLTLARLARRLHVPIKQLSAAINRTTGENISRYVNGFRVRGACTLLESGESVTQAMLGSGFNTKSNFNREFSRVMGQSPSAFLRRAQEGQRLTGAQVSPASKEAARETALQTWRR</sequence>
<dbReference type="InterPro" id="IPR018060">
    <property type="entry name" value="HTH_AraC"/>
</dbReference>
<proteinExistence type="predicted"/>
<dbReference type="Gene3D" id="1.10.10.60">
    <property type="entry name" value="Homeodomain-like"/>
    <property type="match status" value="1"/>
</dbReference>
<dbReference type="PANTHER" id="PTHR43280">
    <property type="entry name" value="ARAC-FAMILY TRANSCRIPTIONAL REGULATOR"/>
    <property type="match status" value="1"/>
</dbReference>
<organism evidence="7 8">
    <name type="scientific">Qingshengfaniella alkalisoli</name>
    <dbReference type="NCBI Taxonomy" id="2599296"/>
    <lineage>
        <taxon>Bacteria</taxon>
        <taxon>Pseudomonadati</taxon>
        <taxon>Pseudomonadota</taxon>
        <taxon>Alphaproteobacteria</taxon>
        <taxon>Rhodobacterales</taxon>
        <taxon>Paracoccaceae</taxon>
        <taxon>Qingshengfaniella</taxon>
    </lineage>
</organism>
<keyword evidence="5" id="KW-0472">Membrane</keyword>
<keyword evidence="2" id="KW-0238">DNA-binding</keyword>
<dbReference type="GO" id="GO:0043565">
    <property type="term" value="F:sequence-specific DNA binding"/>
    <property type="evidence" value="ECO:0007669"/>
    <property type="project" value="InterPro"/>
</dbReference>
<evidence type="ECO:0000256" key="3">
    <source>
        <dbReference type="ARBA" id="ARBA00023163"/>
    </source>
</evidence>
<name>A0A5B8I6S0_9RHOB</name>
<evidence type="ECO:0000256" key="5">
    <source>
        <dbReference type="SAM" id="Phobius"/>
    </source>
</evidence>
<reference evidence="7 8" key="1">
    <citation type="submission" date="2019-07" db="EMBL/GenBank/DDBJ databases">
        <title>Litoreibacter alkalisoli sp. nov., isolated from saline-alkaline soil.</title>
        <authorList>
            <person name="Wang S."/>
            <person name="Xu L."/>
            <person name="Xing Y.-T."/>
            <person name="Sun J.-Q."/>
        </authorList>
    </citation>
    <scope>NUCLEOTIDE SEQUENCE [LARGE SCALE GENOMIC DNA]</scope>
    <source>
        <strain evidence="7 8">LN3S51</strain>
    </source>
</reference>
<accession>A0A5B8I6S0</accession>
<evidence type="ECO:0000259" key="6">
    <source>
        <dbReference type="PROSITE" id="PS01124"/>
    </source>
</evidence>
<gene>
    <name evidence="7" type="ORF">FPZ52_06255</name>
</gene>
<dbReference type="Pfam" id="PF12833">
    <property type="entry name" value="HTH_18"/>
    <property type="match status" value="1"/>
</dbReference>
<keyword evidence="5" id="KW-1133">Transmembrane helix</keyword>
<feature type="domain" description="HTH araC/xylS-type" evidence="6">
    <location>
        <begin position="126"/>
        <end position="223"/>
    </location>
</feature>
<protein>
    <submittedName>
        <fullName evidence="7">Helix-turn-helix transcriptional regulator</fullName>
    </submittedName>
</protein>
<dbReference type="PROSITE" id="PS01124">
    <property type="entry name" value="HTH_ARAC_FAMILY_2"/>
    <property type="match status" value="1"/>
</dbReference>
<dbReference type="SUPFAM" id="SSF46689">
    <property type="entry name" value="Homeodomain-like"/>
    <property type="match status" value="1"/>
</dbReference>
<dbReference type="SMART" id="SM00342">
    <property type="entry name" value="HTH_ARAC"/>
    <property type="match status" value="1"/>
</dbReference>
<evidence type="ECO:0000313" key="7">
    <source>
        <dbReference type="EMBL" id="QDY69275.1"/>
    </source>
</evidence>
<evidence type="ECO:0000256" key="4">
    <source>
        <dbReference type="SAM" id="MobiDB-lite"/>
    </source>
</evidence>
<dbReference type="OrthoDB" id="345413at2"/>
<dbReference type="AlphaFoldDB" id="A0A5B8I6S0"/>
<feature type="transmembrane region" description="Helical" evidence="5">
    <location>
        <begin position="6"/>
        <end position="24"/>
    </location>
</feature>
<dbReference type="InterPro" id="IPR009057">
    <property type="entry name" value="Homeodomain-like_sf"/>
</dbReference>
<dbReference type="PANTHER" id="PTHR43280:SF29">
    <property type="entry name" value="ARAC-FAMILY TRANSCRIPTIONAL REGULATOR"/>
    <property type="match status" value="1"/>
</dbReference>
<feature type="transmembrane region" description="Helical" evidence="5">
    <location>
        <begin position="74"/>
        <end position="92"/>
    </location>
</feature>
<dbReference type="KEGG" id="lit:FPZ52_06255"/>
<feature type="region of interest" description="Disordered" evidence="4">
    <location>
        <begin position="229"/>
        <end position="253"/>
    </location>
</feature>
<evidence type="ECO:0000256" key="1">
    <source>
        <dbReference type="ARBA" id="ARBA00023015"/>
    </source>
</evidence>
<dbReference type="EMBL" id="CP042261">
    <property type="protein sequence ID" value="QDY69275.1"/>
    <property type="molecule type" value="Genomic_DNA"/>
</dbReference>
<keyword evidence="5" id="KW-0812">Transmembrane</keyword>
<evidence type="ECO:0000256" key="2">
    <source>
        <dbReference type="ARBA" id="ARBA00023125"/>
    </source>
</evidence>
<keyword evidence="1" id="KW-0805">Transcription regulation</keyword>
<dbReference type="RefSeq" id="WP_146364655.1">
    <property type="nucleotide sequence ID" value="NZ_CP042261.1"/>
</dbReference>
<feature type="transmembrane region" description="Helical" evidence="5">
    <location>
        <begin position="45"/>
        <end position="68"/>
    </location>
</feature>
<dbReference type="GO" id="GO:0003700">
    <property type="term" value="F:DNA-binding transcription factor activity"/>
    <property type="evidence" value="ECO:0007669"/>
    <property type="project" value="InterPro"/>
</dbReference>
<keyword evidence="8" id="KW-1185">Reference proteome</keyword>
<evidence type="ECO:0000313" key="8">
    <source>
        <dbReference type="Proteomes" id="UP000318483"/>
    </source>
</evidence>
<keyword evidence="3" id="KW-0804">Transcription</keyword>
<dbReference type="Proteomes" id="UP000318483">
    <property type="component" value="Chromosome"/>
</dbReference>